<dbReference type="AlphaFoldDB" id="A0AAV3YX80"/>
<dbReference type="InterPro" id="IPR002625">
    <property type="entry name" value="Smr_dom"/>
</dbReference>
<feature type="transmembrane region" description="Helical" evidence="1">
    <location>
        <begin position="28"/>
        <end position="61"/>
    </location>
</feature>
<dbReference type="InterPro" id="IPR052772">
    <property type="entry name" value="Endo/PolyKinase_Domain-Protein"/>
</dbReference>
<keyword evidence="4" id="KW-1185">Reference proteome</keyword>
<evidence type="ECO:0000259" key="2">
    <source>
        <dbReference type="PROSITE" id="PS50828"/>
    </source>
</evidence>
<dbReference type="Gene3D" id="3.30.1370.110">
    <property type="match status" value="1"/>
</dbReference>
<dbReference type="EMBL" id="BLXT01001839">
    <property type="protein sequence ID" value="GFN88110.1"/>
    <property type="molecule type" value="Genomic_DNA"/>
</dbReference>
<reference evidence="3 4" key="1">
    <citation type="journal article" date="2021" name="Elife">
        <title>Chloroplast acquisition without the gene transfer in kleptoplastic sea slugs, Plakobranchus ocellatus.</title>
        <authorList>
            <person name="Maeda T."/>
            <person name="Takahashi S."/>
            <person name="Yoshida T."/>
            <person name="Shimamura S."/>
            <person name="Takaki Y."/>
            <person name="Nagai Y."/>
            <person name="Toyoda A."/>
            <person name="Suzuki Y."/>
            <person name="Arimoto A."/>
            <person name="Ishii H."/>
            <person name="Satoh N."/>
            <person name="Nishiyama T."/>
            <person name="Hasebe M."/>
            <person name="Maruyama T."/>
            <person name="Minagawa J."/>
            <person name="Obokata J."/>
            <person name="Shigenobu S."/>
        </authorList>
    </citation>
    <scope>NUCLEOTIDE SEQUENCE [LARGE SCALE GENOMIC DNA]</scope>
</reference>
<keyword evidence="1" id="KW-0472">Membrane</keyword>
<sequence length="321" mass="35129">MMNFNVRPNLTLRLTSALQQFSPTLKQLVLTLVCLQAVAISAFLNTLVSVALVTLLTVGIVRYYQIDPEPVLLLLLHVLLSAFMLGDPTSTLALVVTGVAAVHILGDVEYPREKILVVALSLGSTLLFRTFTAILCSAALAAVIVVWRLRPLSPHTISLFGLLLLGISLLLDRTLGCALILVYSALVIAIYVAAKITHSSMTEAEPRRPPDKKFPNGFLPLSSTAESLDLHGHTVTGAMRVVHEYLREREDEYRENRSQHLRHATIITGAGSGSRHSGGEHDQASLIKPTVINFLKINKYRYESSSETPGLIRVDLESHAL</sequence>
<dbReference type="Proteomes" id="UP000735302">
    <property type="component" value="Unassembled WGS sequence"/>
</dbReference>
<accession>A0AAV3YX80</accession>
<dbReference type="InterPro" id="IPR036063">
    <property type="entry name" value="Smr_dom_sf"/>
</dbReference>
<feature type="transmembrane region" description="Helical" evidence="1">
    <location>
        <begin position="159"/>
        <end position="192"/>
    </location>
</feature>
<dbReference type="PANTHER" id="PTHR46535">
    <property type="entry name" value="NEDD4-BINDING PROTEIN 2"/>
    <property type="match status" value="1"/>
</dbReference>
<organism evidence="3 4">
    <name type="scientific">Plakobranchus ocellatus</name>
    <dbReference type="NCBI Taxonomy" id="259542"/>
    <lineage>
        <taxon>Eukaryota</taxon>
        <taxon>Metazoa</taxon>
        <taxon>Spiralia</taxon>
        <taxon>Lophotrochozoa</taxon>
        <taxon>Mollusca</taxon>
        <taxon>Gastropoda</taxon>
        <taxon>Heterobranchia</taxon>
        <taxon>Euthyneura</taxon>
        <taxon>Panpulmonata</taxon>
        <taxon>Sacoglossa</taxon>
        <taxon>Placobranchoidea</taxon>
        <taxon>Plakobranchidae</taxon>
        <taxon>Plakobranchus</taxon>
    </lineage>
</organism>
<dbReference type="GO" id="GO:0005634">
    <property type="term" value="C:nucleus"/>
    <property type="evidence" value="ECO:0007669"/>
    <property type="project" value="TreeGrafter"/>
</dbReference>
<dbReference type="SUPFAM" id="SSF160443">
    <property type="entry name" value="SMR domain-like"/>
    <property type="match status" value="1"/>
</dbReference>
<keyword evidence="1" id="KW-1133">Transmembrane helix</keyword>
<dbReference type="PANTHER" id="PTHR46535:SF1">
    <property type="entry name" value="NEDD4-BINDING PROTEIN 2"/>
    <property type="match status" value="1"/>
</dbReference>
<comment type="caution">
    <text evidence="3">The sequence shown here is derived from an EMBL/GenBank/DDBJ whole genome shotgun (WGS) entry which is preliminary data.</text>
</comment>
<proteinExistence type="predicted"/>
<dbReference type="Pfam" id="PF01713">
    <property type="entry name" value="Smr"/>
    <property type="match status" value="1"/>
</dbReference>
<gene>
    <name evidence="3" type="ORF">PoB_001461600</name>
</gene>
<name>A0AAV3YX80_9GAST</name>
<evidence type="ECO:0000313" key="3">
    <source>
        <dbReference type="EMBL" id="GFN88110.1"/>
    </source>
</evidence>
<feature type="transmembrane region" description="Helical" evidence="1">
    <location>
        <begin position="126"/>
        <end position="147"/>
    </location>
</feature>
<dbReference type="GO" id="GO:0004519">
    <property type="term" value="F:endonuclease activity"/>
    <property type="evidence" value="ECO:0007669"/>
    <property type="project" value="TreeGrafter"/>
</dbReference>
<feature type="domain" description="Smr" evidence="2">
    <location>
        <begin position="228"/>
        <end position="317"/>
    </location>
</feature>
<evidence type="ECO:0000313" key="4">
    <source>
        <dbReference type="Proteomes" id="UP000735302"/>
    </source>
</evidence>
<dbReference type="SMART" id="SM00463">
    <property type="entry name" value="SMR"/>
    <property type="match status" value="1"/>
</dbReference>
<keyword evidence="1" id="KW-0812">Transmembrane</keyword>
<protein>
    <recommendedName>
        <fullName evidence="2">Smr domain-containing protein</fullName>
    </recommendedName>
</protein>
<evidence type="ECO:0000256" key="1">
    <source>
        <dbReference type="SAM" id="Phobius"/>
    </source>
</evidence>
<feature type="transmembrane region" description="Helical" evidence="1">
    <location>
        <begin position="73"/>
        <end position="106"/>
    </location>
</feature>
<dbReference type="PROSITE" id="PS50828">
    <property type="entry name" value="SMR"/>
    <property type="match status" value="1"/>
</dbReference>